<comment type="caution">
    <text evidence="2">The sequence shown here is derived from an EMBL/GenBank/DDBJ whole genome shotgun (WGS) entry which is preliminary data.</text>
</comment>
<dbReference type="AlphaFoldDB" id="A0A6G3TWL0"/>
<feature type="region of interest" description="Disordered" evidence="1">
    <location>
        <begin position="68"/>
        <end position="97"/>
    </location>
</feature>
<gene>
    <name evidence="2" type="ORF">G3I38_03680</name>
</gene>
<evidence type="ECO:0000313" key="2">
    <source>
        <dbReference type="EMBL" id="NEC78367.1"/>
    </source>
</evidence>
<reference evidence="2" key="1">
    <citation type="submission" date="2020-01" db="EMBL/GenBank/DDBJ databases">
        <title>Insect and environment-associated Actinomycetes.</title>
        <authorList>
            <person name="Currrie C."/>
            <person name="Chevrette M."/>
            <person name="Carlson C."/>
            <person name="Stubbendieck R."/>
            <person name="Wendt-Pienkowski E."/>
        </authorList>
    </citation>
    <scope>NUCLEOTIDE SEQUENCE</scope>
    <source>
        <strain evidence="2">SID7958</strain>
    </source>
</reference>
<proteinExistence type="predicted"/>
<sequence length="97" mass="10996">PADLPWAAGPRNLLVDVLVRLERWPDALEQLRRTGPYATSFPWDRDAEDPLGRFLQVRRAVREAVVSGVPSHLHERRGRRPGHPRSEQGGRLGHGDH</sequence>
<organism evidence="2">
    <name type="scientific">Streptomyces sp. SID7958</name>
    <dbReference type="NCBI Taxonomy" id="2706093"/>
    <lineage>
        <taxon>Bacteria</taxon>
        <taxon>Bacillati</taxon>
        <taxon>Actinomycetota</taxon>
        <taxon>Actinomycetes</taxon>
        <taxon>Kitasatosporales</taxon>
        <taxon>Streptomycetaceae</taxon>
        <taxon>Streptomyces</taxon>
    </lineage>
</organism>
<feature type="non-terminal residue" evidence="2">
    <location>
        <position position="1"/>
    </location>
</feature>
<accession>A0A6G3TWL0</accession>
<feature type="compositionally biased region" description="Basic and acidic residues" evidence="1">
    <location>
        <begin position="84"/>
        <end position="97"/>
    </location>
</feature>
<name>A0A6G3TWL0_9ACTN</name>
<dbReference type="EMBL" id="JAAGMU010000195">
    <property type="protein sequence ID" value="NEC78367.1"/>
    <property type="molecule type" value="Genomic_DNA"/>
</dbReference>
<protein>
    <submittedName>
        <fullName evidence="2">Uncharacterized protein</fullName>
    </submittedName>
</protein>
<evidence type="ECO:0000256" key="1">
    <source>
        <dbReference type="SAM" id="MobiDB-lite"/>
    </source>
</evidence>
<feature type="compositionally biased region" description="Basic residues" evidence="1">
    <location>
        <begin position="74"/>
        <end position="83"/>
    </location>
</feature>